<dbReference type="Proteomes" id="UP001600424">
    <property type="component" value="Unassembled WGS sequence"/>
</dbReference>
<evidence type="ECO:0000313" key="1">
    <source>
        <dbReference type="EMBL" id="MFE5985760.1"/>
    </source>
</evidence>
<name>A0ABW6J737_STRWE</name>
<accession>A0ABW6J737</accession>
<proteinExistence type="predicted"/>
<dbReference type="EMBL" id="JBHTRV010000064">
    <property type="protein sequence ID" value="MFE5985760.1"/>
    <property type="molecule type" value="Genomic_DNA"/>
</dbReference>
<dbReference type="RefSeq" id="WP_386256479.1">
    <property type="nucleotide sequence ID" value="NZ_JBHTRV010000064.1"/>
</dbReference>
<evidence type="ECO:0000313" key="2">
    <source>
        <dbReference type="Proteomes" id="UP001600424"/>
    </source>
</evidence>
<comment type="caution">
    <text evidence="1">The sequence shown here is derived from an EMBL/GenBank/DDBJ whole genome shotgun (WGS) entry which is preliminary data.</text>
</comment>
<keyword evidence="2" id="KW-1185">Reference proteome</keyword>
<gene>
    <name evidence="1" type="ORF">ACFQ63_39580</name>
</gene>
<reference evidence="1 2" key="1">
    <citation type="submission" date="2024-09" db="EMBL/GenBank/DDBJ databases">
        <title>The Natural Products Discovery Center: Release of the First 8490 Sequenced Strains for Exploring Actinobacteria Biosynthetic Diversity.</title>
        <authorList>
            <person name="Kalkreuter E."/>
            <person name="Kautsar S.A."/>
            <person name="Yang D."/>
            <person name="Bader C.D."/>
            <person name="Teijaro C.N."/>
            <person name="Fluegel L."/>
            <person name="Davis C.M."/>
            <person name="Simpson J.R."/>
            <person name="Lauterbach L."/>
            <person name="Steele A.D."/>
            <person name="Gui C."/>
            <person name="Meng S."/>
            <person name="Li G."/>
            <person name="Viehrig K."/>
            <person name="Ye F."/>
            <person name="Su P."/>
            <person name="Kiefer A.F."/>
            <person name="Nichols A."/>
            <person name="Cepeda A.J."/>
            <person name="Yan W."/>
            <person name="Fan B."/>
            <person name="Jiang Y."/>
            <person name="Adhikari A."/>
            <person name="Zheng C.-J."/>
            <person name="Schuster L."/>
            <person name="Cowan T.M."/>
            <person name="Smanski M.J."/>
            <person name="Chevrette M.G."/>
            <person name="De Carvalho L.P.S."/>
            <person name="Shen B."/>
        </authorList>
    </citation>
    <scope>NUCLEOTIDE SEQUENCE [LARGE SCALE GENOMIC DNA]</scope>
    <source>
        <strain evidence="1 2">NPDC056472</strain>
    </source>
</reference>
<protein>
    <submittedName>
        <fullName evidence="1">Uncharacterized protein</fullName>
    </submittedName>
</protein>
<sequence length="931" mass="96650">MDGSTVTLLRREDMVVLDFTFSNISRSGTAGAVVLGPTTPGTAGTITAHFPPQSVLEQATLLAAATESTKRVRYSGESTVALRVLPGTTVPFTAEGLLSWAALQAGQAGTVLECVWGLFLGPATADLAWRHVTAPVTGSSGATGIWHTRIAPAATRPYEGGPVDLVGVASPRVGQPFAGSLSDAHRDQIHRASRLRSVTANGLVLSALGAHVDLAGDWDGPGITLYRHRSTGGRDIFVNVVERGFLLPFGFPVQVTTRTERRLDLGLVQAIRLTVLKPEISYEGVAALPNGGRAFPFVRVRIDRPTDTETAKGADVQTLGYWVNRADAPASELLFALSADDRLGHRVHFTAPLLFIRGDSAYGDLTAAVAACESKANTLTLNATGRLELAPGSGTTEEKSTLDIAELRVGAQRSQATPAQLKAAGRPAAHPRLVSVGARIPALDALAPPPAAGISAAAPGAVTGTVHQLKLYDAYVTGGLTASHQVYASILPKPADFRPPPASSGAVAALALPVSGLSAASGLVGGKLDTAATGKFDPSAYFSPPTGPGDLPTRLLGVIDLTKLVEPGAVGTGDGTGAPTIITVVDHAGGGSPTAVRTEMIWRPKIKVMTLGPLTTTRADSLDIRSVSVARYDGSPATAEVRGELRDFKLSFAKILSVGFRRIAFTGKPGTTPDLDVKIGDVGFDGDLRFLNKLREFLPSPANGPRVTADPKGVEVGYGLAVPTVSAGVFLLQNLALSITVRLPFDGAPVRTTFAVSSRAHPFLLTVSLLGGGGYFSLTVESGRVTVLEAQLEFGAAAALDLGVASGSVAITAGVYLKLKDGASLLEGFLRAVGALDVLGIISVSVEFYLSLKTIEVPKNPAIRNGPTRTDIVGTASVTIRVRVAFFSQSVSMSLERRFGGGGDPVYGDAFPTQSAWSERCAAFAALEDAP</sequence>
<organism evidence="1 2">
    <name type="scientific">Streptomyces wedmorensis</name>
    <dbReference type="NCBI Taxonomy" id="43759"/>
    <lineage>
        <taxon>Bacteria</taxon>
        <taxon>Bacillati</taxon>
        <taxon>Actinomycetota</taxon>
        <taxon>Actinomycetes</taxon>
        <taxon>Kitasatosporales</taxon>
        <taxon>Streptomycetaceae</taxon>
        <taxon>Streptomyces</taxon>
    </lineage>
</organism>